<dbReference type="STRING" id="394503.Ccel_1365"/>
<keyword evidence="1" id="KW-1133">Transmembrane helix</keyword>
<name>B8I1C1_RUMCH</name>
<evidence type="ECO:0000313" key="3">
    <source>
        <dbReference type="EMBL" id="ACL75719.1"/>
    </source>
</evidence>
<dbReference type="Pfam" id="PF13399">
    <property type="entry name" value="LytR_C"/>
    <property type="match status" value="1"/>
</dbReference>
<dbReference type="EMBL" id="CP001348">
    <property type="protein sequence ID" value="ACL75719.1"/>
    <property type="molecule type" value="Genomic_DNA"/>
</dbReference>
<reference evidence="3 4" key="1">
    <citation type="submission" date="2009-01" db="EMBL/GenBank/DDBJ databases">
        <title>Complete sequence of Clostridium cellulolyticum H10.</title>
        <authorList>
            <consortium name="US DOE Joint Genome Institute"/>
            <person name="Lucas S."/>
            <person name="Copeland A."/>
            <person name="Lapidus A."/>
            <person name="Glavina del Rio T."/>
            <person name="Dalin E."/>
            <person name="Tice H."/>
            <person name="Bruce D."/>
            <person name="Goodwin L."/>
            <person name="Pitluck S."/>
            <person name="Chertkov O."/>
            <person name="Saunders E."/>
            <person name="Brettin T."/>
            <person name="Detter J.C."/>
            <person name="Han C."/>
            <person name="Larimer F."/>
            <person name="Land M."/>
            <person name="Hauser L."/>
            <person name="Kyrpides N."/>
            <person name="Ivanova N."/>
            <person name="Zhou J."/>
            <person name="Richardson P."/>
        </authorList>
    </citation>
    <scope>NUCLEOTIDE SEQUENCE [LARGE SCALE GENOMIC DNA]</scope>
    <source>
        <strain evidence="4">ATCC 35319 / DSM 5812 / JCM 6584 / H10</strain>
    </source>
</reference>
<dbReference type="RefSeq" id="WP_015924867.1">
    <property type="nucleotide sequence ID" value="NC_011898.1"/>
</dbReference>
<accession>B8I1C1</accession>
<dbReference type="Proteomes" id="UP000001349">
    <property type="component" value="Chromosome"/>
</dbReference>
<dbReference type="AlphaFoldDB" id="B8I1C1"/>
<proteinExistence type="predicted"/>
<dbReference type="InterPro" id="IPR027381">
    <property type="entry name" value="LytR/CpsA/Psr_C"/>
</dbReference>
<evidence type="ECO:0000313" key="4">
    <source>
        <dbReference type="Proteomes" id="UP000001349"/>
    </source>
</evidence>
<keyword evidence="1" id="KW-0472">Membrane</keyword>
<keyword evidence="4" id="KW-1185">Reference proteome</keyword>
<dbReference type="HOGENOM" id="CLU_1616131_0_0_9"/>
<feature type="domain" description="LytR/CpsA/Psr regulator C-terminal" evidence="2">
    <location>
        <begin position="80"/>
        <end position="162"/>
    </location>
</feature>
<evidence type="ECO:0000259" key="2">
    <source>
        <dbReference type="Pfam" id="PF13399"/>
    </source>
</evidence>
<organism evidence="3 4">
    <name type="scientific">Ruminiclostridium cellulolyticum (strain ATCC 35319 / DSM 5812 / JCM 6584 / H10)</name>
    <name type="common">Clostridium cellulolyticum</name>
    <dbReference type="NCBI Taxonomy" id="394503"/>
    <lineage>
        <taxon>Bacteria</taxon>
        <taxon>Bacillati</taxon>
        <taxon>Bacillota</taxon>
        <taxon>Clostridia</taxon>
        <taxon>Eubacteriales</taxon>
        <taxon>Oscillospiraceae</taxon>
        <taxon>Ruminiclostridium</taxon>
    </lineage>
</organism>
<dbReference type="eggNOG" id="ENOG5033NUR">
    <property type="taxonomic scope" value="Bacteria"/>
</dbReference>
<protein>
    <recommendedName>
        <fullName evidence="2">LytR/CpsA/Psr regulator C-terminal domain-containing protein</fullName>
    </recommendedName>
</protein>
<keyword evidence="1" id="KW-0812">Transmembrane</keyword>
<evidence type="ECO:0000256" key="1">
    <source>
        <dbReference type="SAM" id="Phobius"/>
    </source>
</evidence>
<sequence precursor="true">MGKLIKFLFYAVGTFLLLFSSIIVGANFYKDSGVFDKKVVEVKKQPVKPAPTSKAPGKIIVDTKEPAKDTSETTKKSGKITVQVINCTGINGLAGEVKAMLEAQGFEASAETGNIQSTSQLILRKKGVKVSTISSMLKISQIIENIQAEPKYDITVMLGNDYNP</sequence>
<gene>
    <name evidence="3" type="ordered locus">Ccel_1365</name>
</gene>
<feature type="transmembrane region" description="Helical" evidence="1">
    <location>
        <begin position="7"/>
        <end position="29"/>
    </location>
</feature>
<dbReference type="OrthoDB" id="1739295at2"/>
<dbReference type="Gene3D" id="3.30.70.2390">
    <property type="match status" value="1"/>
</dbReference>
<dbReference type="KEGG" id="cce:Ccel_1365"/>